<protein>
    <submittedName>
        <fullName evidence="2">Uncharacterized ACR, YagE family COG1723</fullName>
    </submittedName>
</protein>
<evidence type="ECO:0000313" key="3">
    <source>
        <dbReference type="Proteomes" id="UP000192907"/>
    </source>
</evidence>
<dbReference type="RefSeq" id="WP_132320257.1">
    <property type="nucleotide sequence ID" value="NZ_FWZT01000011.1"/>
</dbReference>
<dbReference type="InterPro" id="IPR003734">
    <property type="entry name" value="DUF155"/>
</dbReference>
<dbReference type="InterPro" id="IPR051624">
    <property type="entry name" value="RMD1/Sad1-interacting"/>
</dbReference>
<keyword evidence="3" id="KW-1185">Reference proteome</keyword>
<dbReference type="PANTHER" id="PTHR16255:SF6">
    <property type="entry name" value="PROTEIN RETARDED ROOT GROWTH-LIKE"/>
    <property type="match status" value="1"/>
</dbReference>
<evidence type="ECO:0000313" key="2">
    <source>
        <dbReference type="EMBL" id="SMF36254.1"/>
    </source>
</evidence>
<dbReference type="AlphaFoldDB" id="A0A1Y6C443"/>
<dbReference type="EMBL" id="FWZT01000011">
    <property type="protein sequence ID" value="SMF36254.1"/>
    <property type="molecule type" value="Genomic_DNA"/>
</dbReference>
<dbReference type="PANTHER" id="PTHR16255">
    <property type="entry name" value="REQUIRED FOR MEIOTIC NUCLEAR DIVISION PROTEIN 1 HOMOLOG"/>
    <property type="match status" value="1"/>
</dbReference>
<evidence type="ECO:0000259" key="1">
    <source>
        <dbReference type="Pfam" id="PF02582"/>
    </source>
</evidence>
<dbReference type="Pfam" id="PF02582">
    <property type="entry name" value="DUF155"/>
    <property type="match status" value="1"/>
</dbReference>
<dbReference type="OrthoDB" id="529323at2"/>
<feature type="domain" description="DUF155" evidence="1">
    <location>
        <begin position="47"/>
        <end position="183"/>
    </location>
</feature>
<accession>A0A1Y6C443</accession>
<proteinExistence type="predicted"/>
<dbReference type="Proteomes" id="UP000192907">
    <property type="component" value="Unassembled WGS sequence"/>
</dbReference>
<dbReference type="STRING" id="1513793.SAMN06296036_11116"/>
<reference evidence="3" key="1">
    <citation type="submission" date="2017-04" db="EMBL/GenBank/DDBJ databases">
        <authorList>
            <person name="Varghese N."/>
            <person name="Submissions S."/>
        </authorList>
    </citation>
    <scope>NUCLEOTIDE SEQUENCE [LARGE SCALE GENOMIC DNA]</scope>
    <source>
        <strain evidence="3">RKEM611</strain>
    </source>
</reference>
<organism evidence="2 3">
    <name type="scientific">Pseudobacteriovorax antillogorgiicola</name>
    <dbReference type="NCBI Taxonomy" id="1513793"/>
    <lineage>
        <taxon>Bacteria</taxon>
        <taxon>Pseudomonadati</taxon>
        <taxon>Bdellovibrionota</taxon>
        <taxon>Oligoflexia</taxon>
        <taxon>Oligoflexales</taxon>
        <taxon>Pseudobacteriovoracaceae</taxon>
        <taxon>Pseudobacteriovorax</taxon>
    </lineage>
</organism>
<sequence length="199" mass="22278">MPSSHNFRSYVVSELVDTGELAKKLHAAHSTIDPRAAINHRISNGEMFAFNFGAIVFWNVPDEAQAAELSSLIDLPGLVKDSMCSEDFIATEDPDKAPRVEFNRILIDHLSKDRAEVITSTIAQSTTMEYYESMCEEAWTEVDGIIATLKVRGKLSPSPNKLMRWVAHCLELRSRVVRVLHLLVPTRPNLGRQGYGRAL</sequence>
<name>A0A1Y6C443_9BACT</name>
<gene>
    <name evidence="2" type="ORF">SAMN06296036_11116</name>
</gene>